<dbReference type="InterPro" id="IPR033620">
    <property type="entry name" value="Ribosomal_mS37_met"/>
</dbReference>
<dbReference type="Ensembl" id="ENSAPLT00000032827.1">
    <property type="protein sequence ID" value="ENSAPLP00000028935.1"/>
    <property type="gene ID" value="ENSAPLG00000024691.1"/>
</dbReference>
<reference evidence="3" key="2">
    <citation type="submission" date="2025-08" db="UniProtKB">
        <authorList>
            <consortium name="Ensembl"/>
        </authorList>
    </citation>
    <scope>IDENTIFICATION</scope>
</reference>
<dbReference type="PANTHER" id="PTHR31278">
    <property type="entry name" value="CHCHD1"/>
    <property type="match status" value="1"/>
</dbReference>
<dbReference type="GeneTree" id="ENSGT00390000007683"/>
<evidence type="ECO:0000256" key="1">
    <source>
        <dbReference type="ARBA" id="ARBA00023157"/>
    </source>
</evidence>
<dbReference type="GO" id="GO:0032543">
    <property type="term" value="P:mitochondrial translation"/>
    <property type="evidence" value="ECO:0007669"/>
    <property type="project" value="InterPro"/>
</dbReference>
<organism evidence="3 4">
    <name type="scientific">Anas platyrhynchos platyrhynchos</name>
    <name type="common">Northern mallard</name>
    <dbReference type="NCBI Taxonomy" id="8840"/>
    <lineage>
        <taxon>Eukaryota</taxon>
        <taxon>Metazoa</taxon>
        <taxon>Chordata</taxon>
        <taxon>Craniata</taxon>
        <taxon>Vertebrata</taxon>
        <taxon>Euteleostomi</taxon>
        <taxon>Archelosauria</taxon>
        <taxon>Archosauria</taxon>
        <taxon>Dinosauria</taxon>
        <taxon>Saurischia</taxon>
        <taxon>Theropoda</taxon>
        <taxon>Coelurosauria</taxon>
        <taxon>Aves</taxon>
        <taxon>Neognathae</taxon>
        <taxon>Galloanserae</taxon>
        <taxon>Anseriformes</taxon>
        <taxon>Anatidae</taxon>
        <taxon>Anatinae</taxon>
        <taxon>Anas</taxon>
    </lineage>
</organism>
<keyword evidence="1" id="KW-1015">Disulfide bond</keyword>
<sequence length="124" mass="14331">MAAPAYPAWVGRWVSGQWRQKKRPPLVRPTRPLVLADQVANRRETAGDATCITEMSIMMACWKQNDFNDTACAKEIQMFYDCVARAEKERRENEDEKTLSPQRNLTSSKVNKLLRRFPNITRCA</sequence>
<dbReference type="GO" id="GO:0005829">
    <property type="term" value="C:cytosol"/>
    <property type="evidence" value="ECO:0007669"/>
    <property type="project" value="Ensembl"/>
</dbReference>
<protein>
    <submittedName>
        <fullName evidence="3">Coiled-coil-helix-coiled-coil-helix domain containing 1</fullName>
    </submittedName>
</protein>
<dbReference type="Pfam" id="PF06747">
    <property type="entry name" value="CHCH"/>
    <property type="match status" value="1"/>
</dbReference>
<evidence type="ECO:0000313" key="4">
    <source>
        <dbReference type="Proteomes" id="UP000016666"/>
    </source>
</evidence>
<dbReference type="InterPro" id="IPR009069">
    <property type="entry name" value="Cys_alpha_HP_mot_SF"/>
</dbReference>
<dbReference type="GO" id="GO:0003723">
    <property type="term" value="F:RNA binding"/>
    <property type="evidence" value="ECO:0007669"/>
    <property type="project" value="TreeGrafter"/>
</dbReference>
<reference evidence="3 4" key="1">
    <citation type="submission" date="2017-10" db="EMBL/GenBank/DDBJ databases">
        <title>A new Pekin duck reference genome.</title>
        <authorList>
            <person name="Hou Z.-C."/>
            <person name="Zhou Z.-K."/>
            <person name="Zhu F."/>
            <person name="Hou S.-S."/>
        </authorList>
    </citation>
    <scope>NUCLEOTIDE SEQUENCE [LARGE SCALE GENOMIC DNA]</scope>
</reference>
<dbReference type="GO" id="GO:0005654">
    <property type="term" value="C:nucleoplasm"/>
    <property type="evidence" value="ECO:0007669"/>
    <property type="project" value="Ensembl"/>
</dbReference>
<feature type="domain" description="CHCH" evidence="2">
    <location>
        <begin position="51"/>
        <end position="84"/>
    </location>
</feature>
<dbReference type="GO" id="GO:0001650">
    <property type="term" value="C:fibrillar center"/>
    <property type="evidence" value="ECO:0007669"/>
    <property type="project" value="Ensembl"/>
</dbReference>
<proteinExistence type="predicted"/>
<dbReference type="GO" id="GO:0005761">
    <property type="term" value="C:mitochondrial ribosome"/>
    <property type="evidence" value="ECO:0007669"/>
    <property type="project" value="InterPro"/>
</dbReference>
<dbReference type="OMA" id="ATCLTEM"/>
<dbReference type="AlphaFoldDB" id="A0A493TTQ2"/>
<accession>A0A493TTQ2</accession>
<keyword evidence="4" id="KW-1185">Reference proteome</keyword>
<evidence type="ECO:0000259" key="2">
    <source>
        <dbReference type="Pfam" id="PF06747"/>
    </source>
</evidence>
<dbReference type="InterPro" id="IPR010625">
    <property type="entry name" value="CHCH"/>
</dbReference>
<reference evidence="3" key="3">
    <citation type="submission" date="2025-09" db="UniProtKB">
        <authorList>
            <consortium name="Ensembl"/>
        </authorList>
    </citation>
    <scope>IDENTIFICATION</scope>
</reference>
<gene>
    <name evidence="3" type="primary">CHCHD1</name>
</gene>
<dbReference type="Proteomes" id="UP000016666">
    <property type="component" value="Chromosome 6"/>
</dbReference>
<evidence type="ECO:0000313" key="3">
    <source>
        <dbReference type="Ensembl" id="ENSAPLP00000028935.1"/>
    </source>
</evidence>
<dbReference type="STRING" id="8840.ENSAPLP00000028935"/>
<dbReference type="PANTHER" id="PTHR31278:SF2">
    <property type="entry name" value="SMALL RIBOSOMAL SUBUNIT PROTEIN MS37"/>
    <property type="match status" value="1"/>
</dbReference>
<name>A0A493TTQ2_ANAPP</name>
<dbReference type="SUPFAM" id="SSF47072">
    <property type="entry name" value="Cysteine alpha-hairpin motif"/>
    <property type="match status" value="1"/>
</dbReference>